<feature type="transmembrane region" description="Helical" evidence="1">
    <location>
        <begin position="77"/>
        <end position="95"/>
    </location>
</feature>
<name>A0A2N3PQ43_9PROT</name>
<organism evidence="3 4">
    <name type="scientific">Telmatospirillum siberiense</name>
    <dbReference type="NCBI Taxonomy" id="382514"/>
    <lineage>
        <taxon>Bacteria</taxon>
        <taxon>Pseudomonadati</taxon>
        <taxon>Pseudomonadota</taxon>
        <taxon>Alphaproteobacteria</taxon>
        <taxon>Rhodospirillales</taxon>
        <taxon>Rhodospirillaceae</taxon>
        <taxon>Telmatospirillum</taxon>
    </lineage>
</organism>
<evidence type="ECO:0000313" key="3">
    <source>
        <dbReference type="EMBL" id="PKU22523.1"/>
    </source>
</evidence>
<accession>A0A2N3PQ43</accession>
<reference evidence="4" key="1">
    <citation type="submission" date="2017-12" db="EMBL/GenBank/DDBJ databases">
        <title>Draft genome sequence of Telmatospirillum siberiense 26-4b1T, an acidotolerant peatland alphaproteobacterium potentially involved in sulfur cycling.</title>
        <authorList>
            <person name="Hausmann B."/>
            <person name="Pjevac P."/>
            <person name="Schreck K."/>
            <person name="Herbold C.W."/>
            <person name="Daims H."/>
            <person name="Wagner M."/>
            <person name="Pester M."/>
            <person name="Loy A."/>
        </authorList>
    </citation>
    <scope>NUCLEOTIDE SEQUENCE [LARGE SCALE GENOMIC DNA]</scope>
    <source>
        <strain evidence="4">26-4b1</strain>
    </source>
</reference>
<dbReference type="Proteomes" id="UP000233293">
    <property type="component" value="Unassembled WGS sequence"/>
</dbReference>
<keyword evidence="1" id="KW-1133">Transmembrane helix</keyword>
<evidence type="ECO:0000313" key="4">
    <source>
        <dbReference type="Proteomes" id="UP000233293"/>
    </source>
</evidence>
<gene>
    <name evidence="3" type="ORF">CWS72_20940</name>
</gene>
<feature type="transmembrane region" description="Helical" evidence="1">
    <location>
        <begin position="43"/>
        <end position="65"/>
    </location>
</feature>
<proteinExistence type="predicted"/>
<sequence length="202" mass="21721">MTQQSHETLRQRFILTGISTVSHIQSAPLTPTLPLTTRLLRQYATAITTALFAVIAVTGILMFFHLQERLVKSAHEWLGLIFVAGAAFHVARNWSAFANLVTKRRSLAIFIVVMAITGGFIASASGTGGEGNPMARVVKAVERAPLSAVAPVLGQPADQMIERLRSAGYPVSGPDDSLAEIAAAGQTRLPNLLRVILDEKPR</sequence>
<feature type="domain" description="Flavinylation-associated cytochrome" evidence="2">
    <location>
        <begin position="45"/>
        <end position="94"/>
    </location>
</feature>
<dbReference type="EMBL" id="PIUM01000030">
    <property type="protein sequence ID" value="PKU22523.1"/>
    <property type="molecule type" value="Genomic_DNA"/>
</dbReference>
<feature type="transmembrane region" description="Helical" evidence="1">
    <location>
        <begin position="107"/>
        <end position="126"/>
    </location>
</feature>
<dbReference type="AlphaFoldDB" id="A0A2N3PQ43"/>
<protein>
    <recommendedName>
        <fullName evidence="2">Flavinylation-associated cytochrome domain-containing protein</fullName>
    </recommendedName>
</protein>
<evidence type="ECO:0000256" key="1">
    <source>
        <dbReference type="SAM" id="Phobius"/>
    </source>
</evidence>
<evidence type="ECO:0000259" key="2">
    <source>
        <dbReference type="Pfam" id="PF14358"/>
    </source>
</evidence>
<dbReference type="InterPro" id="IPR025517">
    <property type="entry name" value="DUF4405"/>
</dbReference>
<keyword evidence="1" id="KW-0472">Membrane</keyword>
<keyword evidence="4" id="KW-1185">Reference proteome</keyword>
<comment type="caution">
    <text evidence="3">The sequence shown here is derived from an EMBL/GenBank/DDBJ whole genome shotgun (WGS) entry which is preliminary data.</text>
</comment>
<dbReference type="Pfam" id="PF14358">
    <property type="entry name" value="DUF4405"/>
    <property type="match status" value="1"/>
</dbReference>
<keyword evidence="1" id="KW-0812">Transmembrane</keyword>